<keyword evidence="1" id="KW-0812">Transmembrane</keyword>
<gene>
    <name evidence="2" type="ORF">H9912_04375</name>
</gene>
<evidence type="ECO:0000313" key="2">
    <source>
        <dbReference type="EMBL" id="HJD31161.1"/>
    </source>
</evidence>
<sequence length="338" mass="38615">MESRLFLVLYSIPGMVENGVPAGDYDRYQSLLEHTMHTMTPMLYIQMAAYLLFPLLLAFLVIKEYSRLLDGRSKIYLFTRFAEEEYQILLKQLNRKILTDIIDASFYGYLHSDVYSAGDDKGMAGGTVNAGGGNDAAPAGCHPAGGGIGGQRDVDQDEEAERRNLIRKVSRYERKKNKGKFEKAFFLVTTMPEVKPKSPKQMFLYQYIFSELGKIVAYKGEARTTSHVFDSITIIFTVASVLTAFVEREWVIKLALPFIACLMILVWLVSRLLSRIAVWRTAKEETMADMYELLEDIVVFGTPVYDIDSVDEYWKALKYCRWMCIKASLLDKLRGRQD</sequence>
<evidence type="ECO:0000256" key="1">
    <source>
        <dbReference type="SAM" id="Phobius"/>
    </source>
</evidence>
<organism evidence="2 3">
    <name type="scientific">Candidatus Eisenbergiella stercorigallinarum</name>
    <dbReference type="NCBI Taxonomy" id="2838557"/>
    <lineage>
        <taxon>Bacteria</taxon>
        <taxon>Bacillati</taxon>
        <taxon>Bacillota</taxon>
        <taxon>Clostridia</taxon>
        <taxon>Lachnospirales</taxon>
        <taxon>Lachnospiraceae</taxon>
        <taxon>Eisenbergiella</taxon>
    </lineage>
</organism>
<keyword evidence="1" id="KW-0472">Membrane</keyword>
<dbReference type="Proteomes" id="UP000823851">
    <property type="component" value="Unassembled WGS sequence"/>
</dbReference>
<feature type="transmembrane region" description="Helical" evidence="1">
    <location>
        <begin position="42"/>
        <end position="62"/>
    </location>
</feature>
<feature type="transmembrane region" description="Helical" evidence="1">
    <location>
        <begin position="228"/>
        <end position="246"/>
    </location>
</feature>
<comment type="caution">
    <text evidence="2">The sequence shown here is derived from an EMBL/GenBank/DDBJ whole genome shotgun (WGS) entry which is preliminary data.</text>
</comment>
<evidence type="ECO:0000313" key="3">
    <source>
        <dbReference type="Proteomes" id="UP000823851"/>
    </source>
</evidence>
<name>A0A9D2R007_9FIRM</name>
<reference evidence="2" key="2">
    <citation type="submission" date="2021-04" db="EMBL/GenBank/DDBJ databases">
        <authorList>
            <person name="Gilroy R."/>
        </authorList>
    </citation>
    <scope>NUCLEOTIDE SEQUENCE</scope>
    <source>
        <strain evidence="2">ChiHjej8B7-25341</strain>
    </source>
</reference>
<feature type="transmembrane region" description="Helical" evidence="1">
    <location>
        <begin position="252"/>
        <end position="273"/>
    </location>
</feature>
<protein>
    <submittedName>
        <fullName evidence="2">Uncharacterized protein</fullName>
    </submittedName>
</protein>
<accession>A0A9D2R007</accession>
<dbReference type="EMBL" id="DWUW01000124">
    <property type="protein sequence ID" value="HJD31161.1"/>
    <property type="molecule type" value="Genomic_DNA"/>
</dbReference>
<reference evidence="2" key="1">
    <citation type="journal article" date="2021" name="PeerJ">
        <title>Extensive microbial diversity within the chicken gut microbiome revealed by metagenomics and culture.</title>
        <authorList>
            <person name="Gilroy R."/>
            <person name="Ravi A."/>
            <person name="Getino M."/>
            <person name="Pursley I."/>
            <person name="Horton D.L."/>
            <person name="Alikhan N.F."/>
            <person name="Baker D."/>
            <person name="Gharbi K."/>
            <person name="Hall N."/>
            <person name="Watson M."/>
            <person name="Adriaenssens E.M."/>
            <person name="Foster-Nyarko E."/>
            <person name="Jarju S."/>
            <person name="Secka A."/>
            <person name="Antonio M."/>
            <person name="Oren A."/>
            <person name="Chaudhuri R.R."/>
            <person name="La Ragione R."/>
            <person name="Hildebrand F."/>
            <person name="Pallen M.J."/>
        </authorList>
    </citation>
    <scope>NUCLEOTIDE SEQUENCE</scope>
    <source>
        <strain evidence="2">ChiHjej8B7-25341</strain>
    </source>
</reference>
<proteinExistence type="predicted"/>
<dbReference type="AlphaFoldDB" id="A0A9D2R007"/>
<keyword evidence="1" id="KW-1133">Transmembrane helix</keyword>